<accession>N2B5R3</accession>
<dbReference type="OrthoDB" id="9797040at2"/>
<reference evidence="2 3" key="1">
    <citation type="journal article" date="2014" name="Genome Announc.">
        <title>Draft genome sequences of the altered schaedler flora, a defined bacterial community from gnotobiotic mice.</title>
        <authorList>
            <person name="Wannemuehler M.J."/>
            <person name="Overstreet A.M."/>
            <person name="Ward D.V."/>
            <person name="Phillips G.J."/>
        </authorList>
    </citation>
    <scope>NUCLEOTIDE SEQUENCE [LARGE SCALE GENOMIC DNA]</scope>
    <source>
        <strain evidence="2 3">ASF492</strain>
    </source>
</reference>
<dbReference type="STRING" id="1235802.C823_00583"/>
<proteinExistence type="predicted"/>
<protein>
    <recommendedName>
        <fullName evidence="1">DUF6870 domain-containing protein</fullName>
    </recommendedName>
</protein>
<sequence length="88" mass="10037">MAIQLLTAADIEKMQAVNPGAVDRSTLKDIRDVHVNTELPKKERILDFIRQIGNPYCYRCGDYVVKVGFADTDVTLEDRMLSYIRSKC</sequence>
<comment type="caution">
    <text evidence="2">The sequence shown here is derived from an EMBL/GenBank/DDBJ whole genome shotgun (WGS) entry which is preliminary data.</text>
</comment>
<dbReference type="eggNOG" id="ENOG5032Z4M">
    <property type="taxonomic scope" value="Bacteria"/>
</dbReference>
<dbReference type="HOGENOM" id="CLU_173863_1_0_9"/>
<dbReference type="InterPro" id="IPR049222">
    <property type="entry name" value="DUF6870"/>
</dbReference>
<name>N2B5R3_9FIRM</name>
<evidence type="ECO:0000313" key="2">
    <source>
        <dbReference type="EMBL" id="EMZ36987.1"/>
    </source>
</evidence>
<gene>
    <name evidence="2" type="ORF">C823_00583</name>
</gene>
<evidence type="ECO:0000313" key="3">
    <source>
        <dbReference type="Proteomes" id="UP000012589"/>
    </source>
</evidence>
<dbReference type="Proteomes" id="UP000012589">
    <property type="component" value="Unassembled WGS sequence"/>
</dbReference>
<evidence type="ECO:0000259" key="1">
    <source>
        <dbReference type="Pfam" id="PF21757"/>
    </source>
</evidence>
<organism evidence="2 3">
    <name type="scientific">Eubacterium plexicaudatum ASF492</name>
    <dbReference type="NCBI Taxonomy" id="1235802"/>
    <lineage>
        <taxon>Bacteria</taxon>
        <taxon>Bacillati</taxon>
        <taxon>Bacillota</taxon>
        <taxon>Clostridia</taxon>
        <taxon>Eubacteriales</taxon>
        <taxon>Eubacteriaceae</taxon>
        <taxon>Eubacterium</taxon>
    </lineage>
</organism>
<dbReference type="AlphaFoldDB" id="N2B5R3"/>
<dbReference type="Pfam" id="PF21757">
    <property type="entry name" value="DUF6870"/>
    <property type="match status" value="1"/>
</dbReference>
<dbReference type="PATRIC" id="fig|1235802.3.peg.610"/>
<dbReference type="EMBL" id="AQFT01000017">
    <property type="protein sequence ID" value="EMZ36987.1"/>
    <property type="molecule type" value="Genomic_DNA"/>
</dbReference>
<feature type="domain" description="DUF6870" evidence="1">
    <location>
        <begin position="14"/>
        <end position="84"/>
    </location>
</feature>
<keyword evidence="3" id="KW-1185">Reference proteome</keyword>